<evidence type="ECO:0000256" key="3">
    <source>
        <dbReference type="ARBA" id="ARBA00022692"/>
    </source>
</evidence>
<dbReference type="Gene3D" id="1.20.1250.20">
    <property type="entry name" value="MFS general substrate transporter like domains"/>
    <property type="match status" value="2"/>
</dbReference>
<feature type="transmembrane region" description="Helical" evidence="7">
    <location>
        <begin position="326"/>
        <end position="346"/>
    </location>
</feature>
<comment type="subcellular location">
    <subcellularLocation>
        <location evidence="1">Membrane</location>
        <topology evidence="1">Multi-pass membrane protein</topology>
    </subcellularLocation>
</comment>
<feature type="transmembrane region" description="Helical" evidence="7">
    <location>
        <begin position="133"/>
        <end position="151"/>
    </location>
</feature>
<proteinExistence type="predicted"/>
<evidence type="ECO:0000256" key="7">
    <source>
        <dbReference type="SAM" id="Phobius"/>
    </source>
</evidence>
<keyword evidence="3 7" id="KW-0812">Transmembrane</keyword>
<name>A0ABR4PH07_9HELO</name>
<feature type="transmembrane region" description="Helical" evidence="7">
    <location>
        <begin position="462"/>
        <end position="484"/>
    </location>
</feature>
<reference evidence="9 10" key="1">
    <citation type="submission" date="2024-06" db="EMBL/GenBank/DDBJ databases">
        <title>Complete genome of Phlyctema vagabunda strain 19-DSS-EL-015.</title>
        <authorList>
            <person name="Fiorenzani C."/>
        </authorList>
    </citation>
    <scope>NUCLEOTIDE SEQUENCE [LARGE SCALE GENOMIC DNA]</scope>
    <source>
        <strain evidence="9 10">19-DSS-EL-015</strain>
    </source>
</reference>
<accession>A0ABR4PH07</accession>
<feature type="transmembrane region" description="Helical" evidence="7">
    <location>
        <begin position="72"/>
        <end position="93"/>
    </location>
</feature>
<evidence type="ECO:0000259" key="8">
    <source>
        <dbReference type="PROSITE" id="PS50850"/>
    </source>
</evidence>
<feature type="transmembrane region" description="Helical" evidence="7">
    <location>
        <begin position="191"/>
        <end position="211"/>
    </location>
</feature>
<organism evidence="9 10">
    <name type="scientific">Phlyctema vagabunda</name>
    <dbReference type="NCBI Taxonomy" id="108571"/>
    <lineage>
        <taxon>Eukaryota</taxon>
        <taxon>Fungi</taxon>
        <taxon>Dikarya</taxon>
        <taxon>Ascomycota</taxon>
        <taxon>Pezizomycotina</taxon>
        <taxon>Leotiomycetes</taxon>
        <taxon>Helotiales</taxon>
        <taxon>Dermateaceae</taxon>
        <taxon>Phlyctema</taxon>
    </lineage>
</organism>
<protein>
    <submittedName>
        <fullName evidence="9">Vesicular amine transporter</fullName>
    </submittedName>
</protein>
<feature type="transmembrane region" description="Helical" evidence="7">
    <location>
        <begin position="289"/>
        <end position="314"/>
    </location>
</feature>
<feature type="region of interest" description="Disordered" evidence="6">
    <location>
        <begin position="236"/>
        <end position="271"/>
    </location>
</feature>
<keyword evidence="10" id="KW-1185">Reference proteome</keyword>
<dbReference type="PROSITE" id="PS50850">
    <property type="entry name" value="MFS"/>
    <property type="match status" value="1"/>
</dbReference>
<dbReference type="PANTHER" id="PTHR23506:SF23">
    <property type="entry name" value="GH10249P"/>
    <property type="match status" value="1"/>
</dbReference>
<dbReference type="InterPro" id="IPR020846">
    <property type="entry name" value="MFS_dom"/>
</dbReference>
<feature type="domain" description="Major facilitator superfamily (MFS) profile" evidence="8">
    <location>
        <begin position="32"/>
        <end position="483"/>
    </location>
</feature>
<evidence type="ECO:0000313" key="9">
    <source>
        <dbReference type="EMBL" id="KAL3422570.1"/>
    </source>
</evidence>
<evidence type="ECO:0000256" key="5">
    <source>
        <dbReference type="ARBA" id="ARBA00023136"/>
    </source>
</evidence>
<dbReference type="InterPro" id="IPR011701">
    <property type="entry name" value="MFS"/>
</dbReference>
<gene>
    <name evidence="9" type="ORF">PVAG01_06726</name>
</gene>
<keyword evidence="4 7" id="KW-1133">Transmembrane helix</keyword>
<dbReference type="SUPFAM" id="SSF103473">
    <property type="entry name" value="MFS general substrate transporter"/>
    <property type="match status" value="1"/>
</dbReference>
<dbReference type="InterPro" id="IPR036259">
    <property type="entry name" value="MFS_trans_sf"/>
</dbReference>
<dbReference type="Pfam" id="PF07690">
    <property type="entry name" value="MFS_1"/>
    <property type="match status" value="1"/>
</dbReference>
<evidence type="ECO:0000256" key="4">
    <source>
        <dbReference type="ARBA" id="ARBA00022989"/>
    </source>
</evidence>
<sequence>MGRLKNFIYQQRLDRTSPPPRFLKFRSSKLFIISTICIAVFTDIFIYGIIVPVVPFALSSRSGIPEESVQRWVSILLAVYGAALLALAPLTGWYADRSQSRRWPLLIGLVVLMGSTVLLCLAKSVALLVVGRLLQGFSAAVVWTVGQALLVDTVGSKEIGQTLGWVSLSMTLAYLLAPLLGGIVYEKSGYYAVFYMAFGAIFLDIVLRLLLIEKKIAAQWEDVVAVDVVPQAGTTRGFDPSSSASDKKDMKAEPASGEESSQVPNNSPGPAARFSKYPPVFTLLTSRRLVAALWCCIVQSSLLVAFDSVVPLFVQRVFHWDSVGAGLVFLTLVVPSFIAPLVGALSDRYGGRWLVVGGFIFSIPFWILLRLVTENTLNQKVFFCALLALIGLGLTFVLAPLMAEITYLVDQKERANPGIFGANGAYAQAYSLFITAFAAGTLIGPLWAGYVEDSAGWGTMSWTLGLFSVAGAVPAFFYTGGFIYKKEKSVAGESETENSTALATEKHDSVV</sequence>
<evidence type="ECO:0000313" key="10">
    <source>
        <dbReference type="Proteomes" id="UP001629113"/>
    </source>
</evidence>
<dbReference type="Proteomes" id="UP001629113">
    <property type="component" value="Unassembled WGS sequence"/>
</dbReference>
<comment type="caution">
    <text evidence="9">The sequence shown here is derived from an EMBL/GenBank/DDBJ whole genome shotgun (WGS) entry which is preliminary data.</text>
</comment>
<feature type="transmembrane region" description="Helical" evidence="7">
    <location>
        <begin position="430"/>
        <end position="450"/>
    </location>
</feature>
<dbReference type="EMBL" id="JBFCZG010000005">
    <property type="protein sequence ID" value="KAL3422570.1"/>
    <property type="molecule type" value="Genomic_DNA"/>
</dbReference>
<keyword evidence="2" id="KW-0813">Transport</keyword>
<dbReference type="PANTHER" id="PTHR23506">
    <property type="entry name" value="GH10249P"/>
    <property type="match status" value="1"/>
</dbReference>
<feature type="transmembrane region" description="Helical" evidence="7">
    <location>
        <begin position="30"/>
        <end position="52"/>
    </location>
</feature>
<evidence type="ECO:0000256" key="2">
    <source>
        <dbReference type="ARBA" id="ARBA00022448"/>
    </source>
</evidence>
<feature type="transmembrane region" description="Helical" evidence="7">
    <location>
        <begin position="105"/>
        <end position="127"/>
    </location>
</feature>
<feature type="compositionally biased region" description="Polar residues" evidence="6">
    <location>
        <begin position="258"/>
        <end position="268"/>
    </location>
</feature>
<feature type="transmembrane region" description="Helical" evidence="7">
    <location>
        <begin position="385"/>
        <end position="409"/>
    </location>
</feature>
<dbReference type="CDD" id="cd17325">
    <property type="entry name" value="MFS_MdtG_SLC18_like"/>
    <property type="match status" value="1"/>
</dbReference>
<keyword evidence="5 7" id="KW-0472">Membrane</keyword>
<feature type="transmembrane region" description="Helical" evidence="7">
    <location>
        <begin position="163"/>
        <end position="185"/>
    </location>
</feature>
<dbReference type="InterPro" id="IPR050930">
    <property type="entry name" value="MFS_Vesicular_Transporter"/>
</dbReference>
<evidence type="ECO:0000256" key="6">
    <source>
        <dbReference type="SAM" id="MobiDB-lite"/>
    </source>
</evidence>
<feature type="transmembrane region" description="Helical" evidence="7">
    <location>
        <begin position="353"/>
        <end position="373"/>
    </location>
</feature>
<evidence type="ECO:0000256" key="1">
    <source>
        <dbReference type="ARBA" id="ARBA00004141"/>
    </source>
</evidence>